<feature type="compositionally biased region" description="Polar residues" evidence="1">
    <location>
        <begin position="253"/>
        <end position="266"/>
    </location>
</feature>
<dbReference type="RefSeq" id="WP_110047457.1">
    <property type="nucleotide sequence ID" value="NZ_CP054610.1"/>
</dbReference>
<gene>
    <name evidence="2" type="ORF">DFQ01_14433</name>
</gene>
<keyword evidence="3" id="KW-1185">Reference proteome</keyword>
<dbReference type="EMBL" id="QGTQ01000044">
    <property type="protein sequence ID" value="PWV90257.1"/>
    <property type="molecule type" value="Genomic_DNA"/>
</dbReference>
<proteinExistence type="predicted"/>
<evidence type="ECO:0000256" key="1">
    <source>
        <dbReference type="SAM" id="MobiDB-lite"/>
    </source>
</evidence>
<dbReference type="AlphaFoldDB" id="A0A2V2YDY8"/>
<feature type="compositionally biased region" description="Acidic residues" evidence="1">
    <location>
        <begin position="69"/>
        <end position="84"/>
    </location>
</feature>
<organism evidence="2 3">
    <name type="scientific">Paenibacillus cellulosilyticus</name>
    <dbReference type="NCBI Taxonomy" id="375489"/>
    <lineage>
        <taxon>Bacteria</taxon>
        <taxon>Bacillati</taxon>
        <taxon>Bacillota</taxon>
        <taxon>Bacilli</taxon>
        <taxon>Bacillales</taxon>
        <taxon>Paenibacillaceae</taxon>
        <taxon>Paenibacillus</taxon>
    </lineage>
</organism>
<reference evidence="2 3" key="1">
    <citation type="submission" date="2018-05" db="EMBL/GenBank/DDBJ databases">
        <title>Genomic Encyclopedia of Type Strains, Phase III (KMG-III): the genomes of soil and plant-associated and newly described type strains.</title>
        <authorList>
            <person name="Whitman W."/>
        </authorList>
    </citation>
    <scope>NUCLEOTIDE SEQUENCE [LARGE SCALE GENOMIC DNA]</scope>
    <source>
        <strain evidence="2 3">CECT 5696</strain>
    </source>
</reference>
<evidence type="ECO:0000313" key="2">
    <source>
        <dbReference type="EMBL" id="PWV90257.1"/>
    </source>
</evidence>
<accession>A0A2V2YDY8</accession>
<feature type="region of interest" description="Disordered" evidence="1">
    <location>
        <begin position="14"/>
        <end position="100"/>
    </location>
</feature>
<dbReference type="OrthoDB" id="9925973at2"/>
<name>A0A2V2YDY8_9BACL</name>
<evidence type="ECO:0000313" key="3">
    <source>
        <dbReference type="Proteomes" id="UP000246635"/>
    </source>
</evidence>
<feature type="region of interest" description="Disordered" evidence="1">
    <location>
        <begin position="226"/>
        <end position="266"/>
    </location>
</feature>
<comment type="caution">
    <text evidence="2">The sequence shown here is derived from an EMBL/GenBank/DDBJ whole genome shotgun (WGS) entry which is preliminary data.</text>
</comment>
<feature type="compositionally biased region" description="Basic and acidic residues" evidence="1">
    <location>
        <begin position="226"/>
        <end position="244"/>
    </location>
</feature>
<sequence>MLKFRFPLNLQLFADGDGATDNEEIEVDLPDVSDDDNEIDLDEIFEGGDDDGEGQVQDGDGHQGAAVDEQNEESEGDETTEDDGSNVRGGKGKNATANAVIAERKKWQERMRKLEKEAATAKRFMQQVGVGDVDELNRRMDAMEAHRLTQQGVPAEVAQQYAATQRQLADIQQQMRKSKYDAEATRLKADPFYADLDDYREEFEEEAERLNMSLEDVYWMRRGRERMKERENEVTAKVKADKAKTQAKKVVTSPTGNNAGQSTKRVQLSAIERQIAKAAGMTPEEYAKNKKR</sequence>
<dbReference type="Proteomes" id="UP000246635">
    <property type="component" value="Unassembled WGS sequence"/>
</dbReference>
<feature type="compositionally biased region" description="Acidic residues" evidence="1">
    <location>
        <begin position="18"/>
        <end position="53"/>
    </location>
</feature>
<protein>
    <submittedName>
        <fullName evidence="2">Uncharacterized protein</fullName>
    </submittedName>
</protein>